<name>A0A7K3MDX8_9ACTN</name>
<dbReference type="GO" id="GO:0030418">
    <property type="term" value="P:nicotianamine biosynthetic process"/>
    <property type="evidence" value="ECO:0007669"/>
    <property type="project" value="InterPro"/>
</dbReference>
<keyword evidence="2" id="KW-0949">S-adenosyl-L-methionine</keyword>
<protein>
    <submittedName>
        <fullName evidence="3">Methyltransferase domain-containing protein</fullName>
    </submittedName>
</protein>
<evidence type="ECO:0000256" key="1">
    <source>
        <dbReference type="ARBA" id="ARBA00022679"/>
    </source>
</evidence>
<dbReference type="PROSITE" id="PS51142">
    <property type="entry name" value="NAS"/>
    <property type="match status" value="1"/>
</dbReference>
<dbReference type="Pfam" id="PF03059">
    <property type="entry name" value="NAS"/>
    <property type="match status" value="1"/>
</dbReference>
<dbReference type="CDD" id="cd02440">
    <property type="entry name" value="AdoMet_MTases"/>
    <property type="match status" value="1"/>
</dbReference>
<accession>A0A7K3MDX8</accession>
<keyword evidence="3" id="KW-0489">Methyltransferase</keyword>
<dbReference type="GO" id="GO:0008168">
    <property type="term" value="F:methyltransferase activity"/>
    <property type="evidence" value="ECO:0007669"/>
    <property type="project" value="UniProtKB-KW"/>
</dbReference>
<dbReference type="GO" id="GO:0030410">
    <property type="term" value="F:nicotianamine synthase activity"/>
    <property type="evidence" value="ECO:0007669"/>
    <property type="project" value="InterPro"/>
</dbReference>
<dbReference type="PANTHER" id="PTHR32266">
    <property type="entry name" value="NICOTIANAMINE SYNTHASE 3"/>
    <property type="match status" value="1"/>
</dbReference>
<evidence type="ECO:0000256" key="2">
    <source>
        <dbReference type="ARBA" id="ARBA00022691"/>
    </source>
</evidence>
<gene>
    <name evidence="3" type="ORF">F7O44_26410</name>
</gene>
<dbReference type="InterPro" id="IPR004298">
    <property type="entry name" value="Nicotian_synth"/>
</dbReference>
<proteinExistence type="predicted"/>
<dbReference type="AlphaFoldDB" id="A0A7K3MDX8"/>
<sequence>MRIERWVEQVTLLPAVAAPPAAGCAATTICDIYRELDSHPDLRPGPRVDELFSRLVRLVISTPDEQAADILGDPVVRGLTPRLRELCARGEFELETFWADTIAAGEDPHAELARFPYLENYQLLCRMELDAVTKAVQRPIRSMAFAGSGPLPLSSLVLAQELGITIDNLDHNPGAVDTSRRLAARLRLDNLRVHAADVAAADLSRYDVVILAALVGSSPAEKAAVLRRISVSMSPGAVLLIRSARGLRTLLYPEVDPQAIDGFEVLDVIHPSGEVINSAILARVTGTAAVPGPRNGMEH</sequence>
<dbReference type="PANTHER" id="PTHR32266:SF12">
    <property type="entry name" value="NICOTIANAMINE SYNTHASE 3"/>
    <property type="match status" value="1"/>
</dbReference>
<dbReference type="GO" id="GO:0032259">
    <property type="term" value="P:methylation"/>
    <property type="evidence" value="ECO:0007669"/>
    <property type="project" value="UniProtKB-KW"/>
</dbReference>
<keyword evidence="4" id="KW-1185">Reference proteome</keyword>
<dbReference type="EMBL" id="WLZY01000013">
    <property type="protein sequence ID" value="NDL60618.1"/>
    <property type="molecule type" value="Genomic_DNA"/>
</dbReference>
<comment type="caution">
    <text evidence="3">The sequence shown here is derived from an EMBL/GenBank/DDBJ whole genome shotgun (WGS) entry which is preliminary data.</text>
</comment>
<dbReference type="SUPFAM" id="SSF53335">
    <property type="entry name" value="S-adenosyl-L-methionine-dependent methyltransferases"/>
    <property type="match status" value="1"/>
</dbReference>
<dbReference type="InterPro" id="IPR029063">
    <property type="entry name" value="SAM-dependent_MTases_sf"/>
</dbReference>
<keyword evidence="1 3" id="KW-0808">Transferase</keyword>
<evidence type="ECO:0000313" key="4">
    <source>
        <dbReference type="Proteomes" id="UP000460435"/>
    </source>
</evidence>
<dbReference type="Proteomes" id="UP000460435">
    <property type="component" value="Unassembled WGS sequence"/>
</dbReference>
<evidence type="ECO:0000313" key="3">
    <source>
        <dbReference type="EMBL" id="NDL60618.1"/>
    </source>
</evidence>
<organism evidence="3 4">
    <name type="scientific">Phytoactinopolyspora mesophila</name>
    <dbReference type="NCBI Taxonomy" id="2650750"/>
    <lineage>
        <taxon>Bacteria</taxon>
        <taxon>Bacillati</taxon>
        <taxon>Actinomycetota</taxon>
        <taxon>Actinomycetes</taxon>
        <taxon>Jiangellales</taxon>
        <taxon>Jiangellaceae</taxon>
        <taxon>Phytoactinopolyspora</taxon>
    </lineage>
</organism>
<reference evidence="3 4" key="1">
    <citation type="submission" date="2019-11" db="EMBL/GenBank/DDBJ databases">
        <authorList>
            <person name="Li X.-J."/>
            <person name="Feng X.-M."/>
        </authorList>
    </citation>
    <scope>NUCLEOTIDE SEQUENCE [LARGE SCALE GENOMIC DNA]</scope>
    <source>
        <strain evidence="3 4">XMNu-373</strain>
    </source>
</reference>
<dbReference type="Gene3D" id="3.40.50.150">
    <property type="entry name" value="Vaccinia Virus protein VP39"/>
    <property type="match status" value="1"/>
</dbReference>